<protein>
    <submittedName>
        <fullName evidence="2">Nucleotide-diphospho-sugar transferase</fullName>
    </submittedName>
</protein>
<dbReference type="InterPro" id="IPR005069">
    <property type="entry name" value="Nucl-diP-sugar_transferase"/>
</dbReference>
<name>A0A5B8IIZ7_9VIRU</name>
<organism evidence="2">
    <name type="scientific">Mimiviridae sp. ChoanoV1</name>
    <dbReference type="NCBI Taxonomy" id="2596887"/>
    <lineage>
        <taxon>Viruses</taxon>
        <taxon>Varidnaviria</taxon>
        <taxon>Bamfordvirae</taxon>
        <taxon>Nucleocytoviricota</taxon>
        <taxon>Megaviricetes</taxon>
        <taxon>Imitervirales</taxon>
        <taxon>Schizomimiviridae</taxon>
    </lineage>
</organism>
<evidence type="ECO:0000259" key="1">
    <source>
        <dbReference type="Pfam" id="PF03407"/>
    </source>
</evidence>
<feature type="domain" description="Nucleotide-diphospho-sugar transferase" evidence="1">
    <location>
        <begin position="6"/>
        <end position="112"/>
    </location>
</feature>
<dbReference type="GO" id="GO:0016740">
    <property type="term" value="F:transferase activity"/>
    <property type="evidence" value="ECO:0007669"/>
    <property type="project" value="UniProtKB-KW"/>
</dbReference>
<dbReference type="Pfam" id="PF03407">
    <property type="entry name" value="Nucleotid_trans"/>
    <property type="match status" value="1"/>
</dbReference>
<sequence>MAVFTILLYRIKVIQTFLEKNTNNYLVHSDLDAIWKKNICEELFNKNNNTDLFFSQGTVFPDEHLKKHKFVLCCGFFCIKSNEKTINFFNKYINNLIKIKDDQKAINLELINTKWNTNNEPEITNNKKYVYYDNDLNGYNSDYDINILLISFNKIQREFLNNNGYIYHILTPKICSEKIHSFKKLKII</sequence>
<gene>
    <name evidence="2" type="ORF">6_4</name>
</gene>
<keyword evidence="2" id="KW-0808">Transferase</keyword>
<accession>A0A5B8IIZ7</accession>
<proteinExistence type="predicted"/>
<evidence type="ECO:0000313" key="2">
    <source>
        <dbReference type="EMBL" id="QDY52292.1"/>
    </source>
</evidence>
<dbReference type="EMBL" id="MK250090">
    <property type="protein sequence ID" value="QDY52292.1"/>
    <property type="molecule type" value="Genomic_DNA"/>
</dbReference>
<reference evidence="2" key="1">
    <citation type="submission" date="2018-11" db="EMBL/GenBank/DDBJ databases">
        <title>A distinct lineage of giant viruses engineers rhodopsin photosystems in predatory marine eukaryotes.</title>
        <authorList>
            <person name="Needham D.M."/>
            <person name="Yoshizawa S."/>
            <person name="Hosaka T."/>
            <person name="Poirier C."/>
            <person name="Choi C.-J."/>
            <person name="Hehenberger E."/>
            <person name="Irwin N.A.T."/>
            <person name="Wilken S."/>
            <person name="Yung C.-M."/>
            <person name="Bachy C."/>
            <person name="Kurihara R."/>
            <person name="Nakajima Y."/>
            <person name="Kojima K."/>
            <person name="Kimura-Someya T."/>
            <person name="Leonard G."/>
            <person name="Malmstrom R.R."/>
            <person name="Mende D."/>
            <person name="Olson D.K."/>
            <person name="Sudo Y."/>
            <person name="Sudek S."/>
            <person name="Richards T.A."/>
            <person name="DeLong E.F."/>
            <person name="Keeling P.J."/>
            <person name="Santoro A.E."/>
            <person name="Shirouzu M."/>
            <person name="Iwasaki W."/>
            <person name="Worden A.Z."/>
        </authorList>
    </citation>
    <scope>NUCLEOTIDE SEQUENCE</scope>
</reference>